<comment type="caution">
    <text evidence="1">The sequence shown here is derived from an EMBL/GenBank/DDBJ whole genome shotgun (WGS) entry which is preliminary data.</text>
</comment>
<dbReference type="Proteomes" id="UP000886523">
    <property type="component" value="Unassembled WGS sequence"/>
</dbReference>
<evidence type="ECO:0000313" key="2">
    <source>
        <dbReference type="Proteomes" id="UP000886523"/>
    </source>
</evidence>
<gene>
    <name evidence="1" type="ORF">BS47DRAFT_888487</name>
</gene>
<dbReference type="AlphaFoldDB" id="A0A9P6AYI6"/>
<proteinExistence type="predicted"/>
<dbReference type="EMBL" id="MU128963">
    <property type="protein sequence ID" value="KAF9514205.1"/>
    <property type="molecule type" value="Genomic_DNA"/>
</dbReference>
<organism evidence="1 2">
    <name type="scientific">Hydnum rufescens UP504</name>
    <dbReference type="NCBI Taxonomy" id="1448309"/>
    <lineage>
        <taxon>Eukaryota</taxon>
        <taxon>Fungi</taxon>
        <taxon>Dikarya</taxon>
        <taxon>Basidiomycota</taxon>
        <taxon>Agaricomycotina</taxon>
        <taxon>Agaricomycetes</taxon>
        <taxon>Cantharellales</taxon>
        <taxon>Hydnaceae</taxon>
        <taxon>Hydnum</taxon>
    </lineage>
</organism>
<reference evidence="1" key="1">
    <citation type="journal article" date="2020" name="Nat. Commun.">
        <title>Large-scale genome sequencing of mycorrhizal fungi provides insights into the early evolution of symbiotic traits.</title>
        <authorList>
            <person name="Miyauchi S."/>
            <person name="Kiss E."/>
            <person name="Kuo A."/>
            <person name="Drula E."/>
            <person name="Kohler A."/>
            <person name="Sanchez-Garcia M."/>
            <person name="Morin E."/>
            <person name="Andreopoulos B."/>
            <person name="Barry K.W."/>
            <person name="Bonito G."/>
            <person name="Buee M."/>
            <person name="Carver A."/>
            <person name="Chen C."/>
            <person name="Cichocki N."/>
            <person name="Clum A."/>
            <person name="Culley D."/>
            <person name="Crous P.W."/>
            <person name="Fauchery L."/>
            <person name="Girlanda M."/>
            <person name="Hayes R.D."/>
            <person name="Keri Z."/>
            <person name="LaButti K."/>
            <person name="Lipzen A."/>
            <person name="Lombard V."/>
            <person name="Magnuson J."/>
            <person name="Maillard F."/>
            <person name="Murat C."/>
            <person name="Nolan M."/>
            <person name="Ohm R.A."/>
            <person name="Pangilinan J."/>
            <person name="Pereira M.F."/>
            <person name="Perotto S."/>
            <person name="Peter M."/>
            <person name="Pfister S."/>
            <person name="Riley R."/>
            <person name="Sitrit Y."/>
            <person name="Stielow J.B."/>
            <person name="Szollosi G."/>
            <person name="Zifcakova L."/>
            <person name="Stursova M."/>
            <person name="Spatafora J.W."/>
            <person name="Tedersoo L."/>
            <person name="Vaario L.M."/>
            <person name="Yamada A."/>
            <person name="Yan M."/>
            <person name="Wang P."/>
            <person name="Xu J."/>
            <person name="Bruns T."/>
            <person name="Baldrian P."/>
            <person name="Vilgalys R."/>
            <person name="Dunand C."/>
            <person name="Henrissat B."/>
            <person name="Grigoriev I.V."/>
            <person name="Hibbett D."/>
            <person name="Nagy L.G."/>
            <person name="Martin F.M."/>
        </authorList>
    </citation>
    <scope>NUCLEOTIDE SEQUENCE</scope>
    <source>
        <strain evidence="1">UP504</strain>
    </source>
</reference>
<name>A0A9P6AYI6_9AGAM</name>
<protein>
    <submittedName>
        <fullName evidence="1">Uncharacterized protein</fullName>
    </submittedName>
</protein>
<accession>A0A9P6AYI6</accession>
<keyword evidence="2" id="KW-1185">Reference proteome</keyword>
<sequence length="166" mass="19029">MARRVLLRKLFAIRSALSPFRRPRHRRWPFLGRENYPQASNFESFVFSGHPYGLDGWVGVRNRLRGPRCATLGRAKEDPRSRTSIQQSATSLEAVHCSLWGGLFFSLYLWFQPPELTAAEFCAMLWNILEGFFGQCVHLCDLSFLFSFQTLVSISEGCRLFATSPC</sequence>
<evidence type="ECO:0000313" key="1">
    <source>
        <dbReference type="EMBL" id="KAF9514205.1"/>
    </source>
</evidence>